<organism evidence="1 2">
    <name type="scientific">Trichoderma ghanense</name>
    <dbReference type="NCBI Taxonomy" id="65468"/>
    <lineage>
        <taxon>Eukaryota</taxon>
        <taxon>Fungi</taxon>
        <taxon>Dikarya</taxon>
        <taxon>Ascomycota</taxon>
        <taxon>Pezizomycotina</taxon>
        <taxon>Sordariomycetes</taxon>
        <taxon>Hypocreomycetidae</taxon>
        <taxon>Hypocreales</taxon>
        <taxon>Hypocreaceae</taxon>
        <taxon>Trichoderma</taxon>
    </lineage>
</organism>
<dbReference type="EMBL" id="PPTA01000018">
    <property type="protein sequence ID" value="TFA98756.1"/>
    <property type="molecule type" value="Genomic_DNA"/>
</dbReference>
<protein>
    <submittedName>
        <fullName evidence="1">Uncharacterized protein</fullName>
    </submittedName>
</protein>
<evidence type="ECO:0000313" key="1">
    <source>
        <dbReference type="EMBL" id="TFA98756.1"/>
    </source>
</evidence>
<keyword evidence="2" id="KW-1185">Reference proteome</keyword>
<accession>A0ABY2GTY2</accession>
<dbReference type="RefSeq" id="XP_073554958.1">
    <property type="nucleotide sequence ID" value="XM_073706596.1"/>
</dbReference>
<reference evidence="1 2" key="1">
    <citation type="submission" date="2018-01" db="EMBL/GenBank/DDBJ databases">
        <title>Genome characterization of the sugarcane-associated fungus Trichoderma ghanense CCMA-1212 and their application in lignocelulose bioconversion.</title>
        <authorList>
            <person name="Steindorff A.S."/>
            <person name="Mendes T.D."/>
            <person name="Vilela E.S.D."/>
            <person name="Rodrigues D.S."/>
            <person name="Formighieri E.F."/>
            <person name="Melo I.S."/>
            <person name="Favaro L.C.L."/>
        </authorList>
    </citation>
    <scope>NUCLEOTIDE SEQUENCE [LARGE SCALE GENOMIC DNA]</scope>
    <source>
        <strain evidence="1 2">CCMA-1212</strain>
    </source>
</reference>
<name>A0ABY2GTY2_9HYPO</name>
<gene>
    <name evidence="1" type="ORF">CCMA1212_009515</name>
</gene>
<dbReference type="Proteomes" id="UP001642720">
    <property type="component" value="Unassembled WGS sequence"/>
</dbReference>
<proteinExistence type="predicted"/>
<evidence type="ECO:0000313" key="2">
    <source>
        <dbReference type="Proteomes" id="UP001642720"/>
    </source>
</evidence>
<comment type="caution">
    <text evidence="1">The sequence shown here is derived from an EMBL/GenBank/DDBJ whole genome shotgun (WGS) entry which is preliminary data.</text>
</comment>
<sequence length="85" mass="9287">MAISACALVGGLKLESRTTRRFTLEDGVREPGSRPICGNVQRMRKTSGEDWKDVSERAKKSISCLGFGRMADDDVASESAFAMML</sequence>
<dbReference type="GeneID" id="300581046"/>